<gene>
    <name evidence="12" type="ORF">TorRG33x02_017550</name>
</gene>
<dbReference type="InterPro" id="IPR056001">
    <property type="entry name" value="DUF7579"/>
</dbReference>
<evidence type="ECO:0000313" key="12">
    <source>
        <dbReference type="EMBL" id="POO02769.1"/>
    </source>
</evidence>
<dbReference type="PANTHER" id="PTHR22050">
    <property type="entry name" value="RW1 PROTEIN HOMOLOG"/>
    <property type="match status" value="1"/>
</dbReference>
<sequence>MESEALVIGAPTQFSVFSLRGLSYRAKMFQIIVVLSCAIFCLATCEPCSVNGKQKSVQYDACRSYEDDLNAVFPDVSSGYGNPRTYINMESICTNSHAFCFPSTLHGFSSKVHKLEADAIEASGSQFNGPINAESAEDTREARNGSWSMDYGMFKLFNGGIVSCSLNSGEGPNKLSSIQSNSAVQSDISTCNAPLFNQKSTSSKAEVNIEINKSGSFDGSSSHNVDINPAILDWGHKYIYFPSVAFLTVENTCSDKILHVFEPFSTDSQFYPCNFTEALLGPGETVSICFVFLPRLLGLTSAHLILQTSSGGFLIQAKGYAIESPYGSKPLVGVDESSGRRWSRNLSVSNSFDEILYVEKVTAWVSISVGQTSIYTEAICSVKNFQDSEILDLPSIEDWLVVRNGQFGLPLIAMRPLRNWEIGPQSTETIIEIDFSVESKGKIFGAFCMQLLRSSQDESDTVIIPLEAEVDNMAVHDVSGSILASLEVFHPYNASEDVVAISLRNDAPYLLSVAKIKEVTDSKILRIKYMEGLLLFPGSDTQVAVVTCSHMYDSAPDVPNMYEKCRLLVLTNDSTNPQIEVSCLEIIHVCSRNSEDTSVGYKYHSEIGELGISRTVALGGDMHFSSQIKALETSEADELVLGNWKAQGTRGGMSVLVDHELLYPMVQVGSYQSKWISVNNPCQEPVIMQLILNSGEIIDECKGTDGLIQPPSSGSLVHDESSAPSRYGFSIAENAVTEAYVHPYGSASFGPILFSPSTRCEWKSSALIRNNLSGVEWLSLRGFGGSLSLLLHEASEPVRSIEFNFSLPNPVTFSPLDIFADMEETSYSCSQPQLKELYAKNTGDLPLEVRRISVSGKDCGLDGFMVHTCKGFAIEPGEMSKVLISYQTDFSASVVHRDLELVLATGILVIPMKGTLPIYTLNVCKRSVFWMRVKKYTAAIILAASLMLLVFWFIFPQVLTLGSCDYFCKSYKGSMPTTLSTGKCSRGLNLGNSKFSLLTEMDNLMKRNSAQACVSYPGCQVGRPNQGTQHVKPILENDKQPYDLSDSRKERESPLSLLPQSLHIENSDSQETSQLGNLTIQTEKEKGRRRRKKKGAGNKLAALFEVSSSQSGNSTPSSPLSPVTSVTPKHLWPQSLDAADHAIEGRNPHTQVSHKHLDKESVTESVSKESLLESMVIARNHRSDPFVSTQEQRSAPRKTVTYRPVLLPSATFPSAGRPAPTNTLCSSPFSASSSTIAPHARAPGSRLYDQKNIKAEEKASSLGDAYTYDIWGDHFSRLHLMDKSKNMSSLFSKTPENDSDSFFVKGPQALMTKSQPKSLSCFRQEG</sequence>
<evidence type="ECO:0000259" key="11">
    <source>
        <dbReference type="Pfam" id="PF24501"/>
    </source>
</evidence>
<evidence type="ECO:0000256" key="7">
    <source>
        <dbReference type="SAM" id="MobiDB-lite"/>
    </source>
</evidence>
<feature type="compositionally biased region" description="Low complexity" evidence="7">
    <location>
        <begin position="1107"/>
        <end position="1128"/>
    </location>
</feature>
<accession>A0A2P5FYC1</accession>
<evidence type="ECO:0000313" key="13">
    <source>
        <dbReference type="Proteomes" id="UP000237000"/>
    </source>
</evidence>
<evidence type="ECO:0000256" key="1">
    <source>
        <dbReference type="ARBA" id="ARBA00004479"/>
    </source>
</evidence>
<dbReference type="Proteomes" id="UP000237000">
    <property type="component" value="Unassembled WGS sequence"/>
</dbReference>
<evidence type="ECO:0000256" key="5">
    <source>
        <dbReference type="ARBA" id="ARBA00022989"/>
    </source>
</evidence>
<comment type="subcellular location">
    <subcellularLocation>
        <location evidence="1">Membrane</location>
        <topology evidence="1">Single-pass type I membrane protein</topology>
    </subcellularLocation>
</comment>
<feature type="domain" description="DUF7579" evidence="10">
    <location>
        <begin position="481"/>
        <end position="594"/>
    </location>
</feature>
<evidence type="ECO:0000256" key="8">
    <source>
        <dbReference type="SAM" id="Phobius"/>
    </source>
</evidence>
<organism evidence="12 13">
    <name type="scientific">Trema orientale</name>
    <name type="common">Charcoal tree</name>
    <name type="synonym">Celtis orientalis</name>
    <dbReference type="NCBI Taxonomy" id="63057"/>
    <lineage>
        <taxon>Eukaryota</taxon>
        <taxon>Viridiplantae</taxon>
        <taxon>Streptophyta</taxon>
        <taxon>Embryophyta</taxon>
        <taxon>Tracheophyta</taxon>
        <taxon>Spermatophyta</taxon>
        <taxon>Magnoliopsida</taxon>
        <taxon>eudicotyledons</taxon>
        <taxon>Gunneridae</taxon>
        <taxon>Pentapetalae</taxon>
        <taxon>rosids</taxon>
        <taxon>fabids</taxon>
        <taxon>Rosales</taxon>
        <taxon>Cannabaceae</taxon>
        <taxon>Trema</taxon>
    </lineage>
</organism>
<feature type="domain" description="Transmembrane protein 131-like N-terminal" evidence="9">
    <location>
        <begin position="225"/>
        <end position="308"/>
    </location>
</feature>
<keyword evidence="13" id="KW-1185">Reference proteome</keyword>
<feature type="compositionally biased region" description="Basic residues" evidence="7">
    <location>
        <begin position="1087"/>
        <end position="1096"/>
    </location>
</feature>
<dbReference type="Pfam" id="PF24501">
    <property type="entry name" value="Ig_TMEM131L_5"/>
    <property type="match status" value="1"/>
</dbReference>
<keyword evidence="5 8" id="KW-1133">Transmembrane helix</keyword>
<keyword evidence="4" id="KW-0732">Signal</keyword>
<dbReference type="OrthoDB" id="168404at2759"/>
<evidence type="ECO:0000256" key="4">
    <source>
        <dbReference type="ARBA" id="ARBA00022729"/>
    </source>
</evidence>
<dbReference type="InParanoid" id="A0A2P5FYC1"/>
<dbReference type="PANTHER" id="PTHR22050:SF0">
    <property type="entry name" value="TRANSMEMBRANE PROTEIN 131 HOMOLOG"/>
    <property type="match status" value="1"/>
</dbReference>
<evidence type="ECO:0000259" key="10">
    <source>
        <dbReference type="Pfam" id="PF24474"/>
    </source>
</evidence>
<reference evidence="13" key="1">
    <citation type="submission" date="2016-06" db="EMBL/GenBank/DDBJ databases">
        <title>Parallel loss of symbiosis genes in relatives of nitrogen-fixing non-legume Parasponia.</title>
        <authorList>
            <person name="Van Velzen R."/>
            <person name="Holmer R."/>
            <person name="Bu F."/>
            <person name="Rutten L."/>
            <person name="Van Zeijl A."/>
            <person name="Liu W."/>
            <person name="Santuari L."/>
            <person name="Cao Q."/>
            <person name="Sharma T."/>
            <person name="Shen D."/>
            <person name="Roswanjaya Y."/>
            <person name="Wardhani T."/>
            <person name="Kalhor M.S."/>
            <person name="Jansen J."/>
            <person name="Van den Hoogen J."/>
            <person name="Gungor B."/>
            <person name="Hartog M."/>
            <person name="Hontelez J."/>
            <person name="Verver J."/>
            <person name="Yang W.-C."/>
            <person name="Schijlen E."/>
            <person name="Repin R."/>
            <person name="Schilthuizen M."/>
            <person name="Schranz E."/>
            <person name="Heidstra R."/>
            <person name="Miyata K."/>
            <person name="Fedorova E."/>
            <person name="Kohlen W."/>
            <person name="Bisseling T."/>
            <person name="Smit S."/>
            <person name="Geurts R."/>
        </authorList>
    </citation>
    <scope>NUCLEOTIDE SEQUENCE [LARGE SCALE GENOMIC DNA]</scope>
    <source>
        <strain evidence="13">cv. RG33-2</strain>
    </source>
</reference>
<keyword evidence="6 8" id="KW-0472">Membrane</keyword>
<feature type="region of interest" description="Disordered" evidence="7">
    <location>
        <begin position="1027"/>
        <end position="1128"/>
    </location>
</feature>
<dbReference type="InterPro" id="IPR022113">
    <property type="entry name" value="TMEM131L_N"/>
</dbReference>
<evidence type="ECO:0000256" key="6">
    <source>
        <dbReference type="ARBA" id="ARBA00023136"/>
    </source>
</evidence>
<feature type="transmembrane region" description="Helical" evidence="8">
    <location>
        <begin position="901"/>
        <end position="924"/>
    </location>
</feature>
<dbReference type="Pfam" id="PF12371">
    <property type="entry name" value="TMEM131_like_N"/>
    <property type="match status" value="1"/>
</dbReference>
<dbReference type="EMBL" id="JXTC01000004">
    <property type="protein sequence ID" value="POO02769.1"/>
    <property type="molecule type" value="Genomic_DNA"/>
</dbReference>
<dbReference type="InterPro" id="IPR055437">
    <property type="entry name" value="TMEM131L_Ig_5"/>
</dbReference>
<feature type="transmembrane region" description="Helical" evidence="8">
    <location>
        <begin position="936"/>
        <end position="955"/>
    </location>
</feature>
<feature type="compositionally biased region" description="Basic and acidic residues" evidence="7">
    <location>
        <begin position="1033"/>
        <end position="1053"/>
    </location>
</feature>
<proteinExistence type="inferred from homology"/>
<keyword evidence="3 8" id="KW-0812">Transmembrane</keyword>
<dbReference type="STRING" id="63057.A0A2P5FYC1"/>
<evidence type="ECO:0000259" key="9">
    <source>
        <dbReference type="Pfam" id="PF12371"/>
    </source>
</evidence>
<comment type="similarity">
    <text evidence="2">Belongs to the TMEM131 family.</text>
</comment>
<dbReference type="InterPro" id="IPR039877">
    <property type="entry name" value="TMEM131-like"/>
</dbReference>
<dbReference type="Pfam" id="PF24474">
    <property type="entry name" value="DUF7579"/>
    <property type="match status" value="1"/>
</dbReference>
<evidence type="ECO:0000256" key="3">
    <source>
        <dbReference type="ARBA" id="ARBA00022692"/>
    </source>
</evidence>
<protein>
    <submittedName>
        <fullName evidence="12">Transmembrane protein 131-like</fullName>
    </submittedName>
</protein>
<dbReference type="GO" id="GO:0016020">
    <property type="term" value="C:membrane"/>
    <property type="evidence" value="ECO:0007669"/>
    <property type="project" value="UniProtKB-SubCell"/>
</dbReference>
<feature type="compositionally biased region" description="Polar residues" evidence="7">
    <location>
        <begin position="1063"/>
        <end position="1081"/>
    </location>
</feature>
<evidence type="ECO:0000256" key="2">
    <source>
        <dbReference type="ARBA" id="ARBA00006682"/>
    </source>
</evidence>
<name>A0A2P5FYC1_TREOI</name>
<comment type="caution">
    <text evidence="12">The sequence shown here is derived from an EMBL/GenBank/DDBJ whole genome shotgun (WGS) entry which is preliminary data.</text>
</comment>
<feature type="domain" description="TMEM131L fifth Ig-like" evidence="11">
    <location>
        <begin position="841"/>
        <end position="906"/>
    </location>
</feature>